<accession>A0A1R0H2I9</accession>
<dbReference type="Proteomes" id="UP000187455">
    <property type="component" value="Unassembled WGS sequence"/>
</dbReference>
<protein>
    <submittedName>
        <fullName evidence="2">Uncharacterized protein</fullName>
    </submittedName>
</protein>
<organism evidence="2 3">
    <name type="scientific">Smittium mucronatum</name>
    <dbReference type="NCBI Taxonomy" id="133383"/>
    <lineage>
        <taxon>Eukaryota</taxon>
        <taxon>Fungi</taxon>
        <taxon>Fungi incertae sedis</taxon>
        <taxon>Zoopagomycota</taxon>
        <taxon>Kickxellomycotina</taxon>
        <taxon>Harpellomycetes</taxon>
        <taxon>Harpellales</taxon>
        <taxon>Legeriomycetaceae</taxon>
        <taxon>Smittium</taxon>
    </lineage>
</organism>
<feature type="region of interest" description="Disordered" evidence="1">
    <location>
        <begin position="19"/>
        <end position="45"/>
    </location>
</feature>
<evidence type="ECO:0000313" key="2">
    <source>
        <dbReference type="EMBL" id="OLY83374.1"/>
    </source>
</evidence>
<feature type="compositionally biased region" description="Polar residues" evidence="1">
    <location>
        <begin position="407"/>
        <end position="418"/>
    </location>
</feature>
<name>A0A1R0H2I9_9FUNG</name>
<feature type="compositionally biased region" description="Polar residues" evidence="1">
    <location>
        <begin position="33"/>
        <end position="45"/>
    </location>
</feature>
<evidence type="ECO:0000256" key="1">
    <source>
        <dbReference type="SAM" id="MobiDB-lite"/>
    </source>
</evidence>
<reference evidence="2 3" key="1">
    <citation type="journal article" date="2016" name="Mol. Biol. Evol.">
        <title>Genome-Wide Survey of Gut Fungi (Harpellales) Reveals the First Horizontally Transferred Ubiquitin Gene from a Mosquito Host.</title>
        <authorList>
            <person name="Wang Y."/>
            <person name="White M.M."/>
            <person name="Kvist S."/>
            <person name="Moncalvo J.M."/>
        </authorList>
    </citation>
    <scope>NUCLEOTIDE SEQUENCE [LARGE SCALE GENOMIC DNA]</scope>
    <source>
        <strain evidence="2 3">ALG-7-W6</strain>
    </source>
</reference>
<comment type="caution">
    <text evidence="2">The sequence shown here is derived from an EMBL/GenBank/DDBJ whole genome shotgun (WGS) entry which is preliminary data.</text>
</comment>
<feature type="compositionally biased region" description="Polar residues" evidence="1">
    <location>
        <begin position="322"/>
        <end position="335"/>
    </location>
</feature>
<gene>
    <name evidence="2" type="ORF">AYI68_g2489</name>
</gene>
<feature type="region of interest" description="Disordered" evidence="1">
    <location>
        <begin position="198"/>
        <end position="422"/>
    </location>
</feature>
<dbReference type="AlphaFoldDB" id="A0A1R0H2I9"/>
<feature type="compositionally biased region" description="Acidic residues" evidence="1">
    <location>
        <begin position="285"/>
        <end position="295"/>
    </location>
</feature>
<feature type="compositionally biased region" description="Polar residues" evidence="1">
    <location>
        <begin position="354"/>
        <end position="377"/>
    </location>
</feature>
<dbReference type="OrthoDB" id="5576347at2759"/>
<evidence type="ECO:0000313" key="3">
    <source>
        <dbReference type="Proteomes" id="UP000187455"/>
    </source>
</evidence>
<sequence length="549" mass="60123">MSDIDIHLADVGAMLGNKIASGTQTKGGDGSSEKNTSSSRTPENFQVEQSRDDTYNQYLFDQDSIVDYVNLAFFSANDFAKTQSLTNYDSKKYFKGPEFVSRLSSADFKDKLRSVAPHTGPRAKKRVILNRVSNPDILGVYGGYQPEAVDFEKKLSYVAELSIECSVAIESKSGQGEDQSITSKSSIRSIEITTSNDLKAHSGSLEQADSIQEPGSPKTNLLKDDAVASNKASSEEEIKTETQPISPPVTKAIPSKDTVSKEVSKSILNRDSMVVSDSQDHQDTSDQEIEEMDVEPNDKSSRTSESEEQSSTASASDEHPSTVASSNDCTDTAAVSNENNESDVESSENYESAASPNEHNNDVSNTLESPASDNNADQEVITETGINKKEAVNDSPKPSPEDDLIDTKNQIKSPTLDSQRFKTDQKLDLMTPPVESEYINARQMSGTPNRNSQTLSNRRSGVFTSVNKMVLRPFSTIRKSSSANIYDEEKAPKAFRENSKFALSETVTPSQSNSPQPKNSLFKKFSIVDYTKSLANKTIGKYRSARDIL</sequence>
<feature type="compositionally biased region" description="Basic and acidic residues" evidence="1">
    <location>
        <begin position="296"/>
        <end position="305"/>
    </location>
</feature>
<keyword evidence="3" id="KW-1185">Reference proteome</keyword>
<dbReference type="EMBL" id="LSSL01000939">
    <property type="protein sequence ID" value="OLY83374.1"/>
    <property type="molecule type" value="Genomic_DNA"/>
</dbReference>
<proteinExistence type="predicted"/>